<sequence>MRSSIIILILLLINFAPLLAEKPPSVAIISNKADEPTAIFLGGLLSESRVQFDILGPRDFQRALENYDVIILLGGPKAYDGVGEISSNYIPPENATNLINEPRTFLISIYKGGRDIIVIAGHTRQETKEAVPYFFRDPIRVTKLWRWAGYPVDFRDGSYSIYYVEKWLYDNESMKFYSVPWGSEVIKANKVTLNGSSFFNVTYKSSYIYLGVNYTSIDYYIVDELNRPKKCVFVQLTNGEVSSKVEGCPSGDSGLGGTQVYVTFKMEDYGNRTEFEIAGNPVRRSRIYQIGDKSIRAVLVIKYAMRYPSWEALAPFQLMYVNPSLPFGGRVIEVNNRFLEGVPVTDTVLKLYQYKP</sequence>
<protein>
    <recommendedName>
        <fullName evidence="3">S-layer protein C-terminal domain-containing protein</fullName>
    </recommendedName>
</protein>
<dbReference type="Proteomes" id="UP000278149">
    <property type="component" value="Unassembled WGS sequence"/>
</dbReference>
<dbReference type="EMBL" id="RCOR01000002">
    <property type="protein sequence ID" value="RSN70889.1"/>
    <property type="molecule type" value="Genomic_DNA"/>
</dbReference>
<accession>A0A429GAR2</accession>
<reference evidence="1 2" key="1">
    <citation type="submission" date="2018-10" db="EMBL/GenBank/DDBJ databases">
        <title>Co-occurring genomic capacity for anaerobic methane metabolism and dissimilatory sulfite reduction discovered in the Korarchaeota.</title>
        <authorList>
            <person name="Mckay L.J."/>
            <person name="Dlakic M."/>
            <person name="Fields M.W."/>
            <person name="Delmont T.O."/>
            <person name="Eren A.M."/>
            <person name="Jay Z.J."/>
            <person name="Klingelsmith K.B."/>
            <person name="Rusch D.B."/>
            <person name="Inskeep W.P."/>
        </authorList>
    </citation>
    <scope>NUCLEOTIDE SEQUENCE [LARGE SCALE GENOMIC DNA]</scope>
    <source>
        <strain evidence="1 2">WS</strain>
    </source>
</reference>
<proteinExistence type="predicted"/>
<organism evidence="1 2">
    <name type="scientific">Candidatus Korarchaeum cryptofilum</name>
    <dbReference type="NCBI Taxonomy" id="498846"/>
    <lineage>
        <taxon>Archaea</taxon>
        <taxon>Thermoproteota</taxon>
        <taxon>Candidatus Korarchaeia</taxon>
        <taxon>Candidatus Korarchaeales</taxon>
        <taxon>Candidatus Korarchaeaceae</taxon>
        <taxon>Candidatus Korarchaeum</taxon>
    </lineage>
</organism>
<gene>
    <name evidence="1" type="ORF">D9Q81_00330</name>
</gene>
<evidence type="ECO:0000313" key="1">
    <source>
        <dbReference type="EMBL" id="RSN70889.1"/>
    </source>
</evidence>
<dbReference type="AlphaFoldDB" id="A0A429GAR2"/>
<name>A0A429GAR2_9CREN</name>
<evidence type="ECO:0000313" key="2">
    <source>
        <dbReference type="Proteomes" id="UP000278149"/>
    </source>
</evidence>
<evidence type="ECO:0008006" key="3">
    <source>
        <dbReference type="Google" id="ProtNLM"/>
    </source>
</evidence>
<comment type="caution">
    <text evidence="1">The sequence shown here is derived from an EMBL/GenBank/DDBJ whole genome shotgun (WGS) entry which is preliminary data.</text>
</comment>